<dbReference type="InterPro" id="IPR013078">
    <property type="entry name" value="His_Pase_superF_clade-1"/>
</dbReference>
<sequence length="192" mass="21209">MTRIAIIRHGSTSWNKAGRLQGHSDIPLDEEGLDQALKLGQRLSGESWDVIYSSHLIRARQTAAVIATELGLESTLQDHRLGEAGGGLIEGTTEAERIEKWGESWMQQELGREPNAAVIGRGMAFLEELLTSHPGKNIVLITHGSFIRQMLAHLLPEEMPAPPPMKNTSVTTLCFADSSWRCELFNCTTHLD</sequence>
<dbReference type="RefSeq" id="WP_127036533.1">
    <property type="nucleotide sequence ID" value="NZ_JAABOK010000022.1"/>
</dbReference>
<feature type="active site" description="Tele-phosphohistidine intermediate" evidence="1">
    <location>
        <position position="9"/>
    </location>
</feature>
<dbReference type="PANTHER" id="PTHR48100:SF1">
    <property type="entry name" value="HISTIDINE PHOSPHATASE FAMILY PROTEIN-RELATED"/>
    <property type="match status" value="1"/>
</dbReference>
<comment type="caution">
    <text evidence="3">The sequence shown here is derived from an EMBL/GenBank/DDBJ whole genome shotgun (WGS) entry which is preliminary data.</text>
</comment>
<dbReference type="Proteomes" id="UP000281028">
    <property type="component" value="Unassembled WGS sequence"/>
</dbReference>
<name>A0A3S1CTS3_9BACT</name>
<dbReference type="InterPro" id="IPR050275">
    <property type="entry name" value="PGM_Phosphatase"/>
</dbReference>
<feature type="binding site" evidence="2">
    <location>
        <position position="58"/>
    </location>
    <ligand>
        <name>substrate</name>
    </ligand>
</feature>
<protein>
    <submittedName>
        <fullName evidence="3">Histidine phosphatase family protein</fullName>
    </submittedName>
</protein>
<organism evidence="3 4">
    <name type="scientific">Chitinophaga solisilvae</name>
    <dbReference type="NCBI Taxonomy" id="1233460"/>
    <lineage>
        <taxon>Bacteria</taxon>
        <taxon>Pseudomonadati</taxon>
        <taxon>Bacteroidota</taxon>
        <taxon>Chitinophagia</taxon>
        <taxon>Chitinophagales</taxon>
        <taxon>Chitinophagaceae</taxon>
        <taxon>Chitinophaga</taxon>
    </lineage>
</organism>
<dbReference type="InterPro" id="IPR029033">
    <property type="entry name" value="His_PPase_superfam"/>
</dbReference>
<keyword evidence="4" id="KW-1185">Reference proteome</keyword>
<dbReference type="Gene3D" id="3.40.50.1240">
    <property type="entry name" value="Phosphoglycerate mutase-like"/>
    <property type="match status" value="1"/>
</dbReference>
<feature type="active site" description="Proton donor/acceptor" evidence="1">
    <location>
        <position position="83"/>
    </location>
</feature>
<evidence type="ECO:0000313" key="3">
    <source>
        <dbReference type="EMBL" id="NSL85219.1"/>
    </source>
</evidence>
<dbReference type="PANTHER" id="PTHR48100">
    <property type="entry name" value="BROAD-SPECIFICITY PHOSPHATASE YOR283W-RELATED"/>
    <property type="match status" value="1"/>
</dbReference>
<dbReference type="CDD" id="cd07067">
    <property type="entry name" value="HP_PGM_like"/>
    <property type="match status" value="1"/>
</dbReference>
<dbReference type="GO" id="GO:0016791">
    <property type="term" value="F:phosphatase activity"/>
    <property type="evidence" value="ECO:0007669"/>
    <property type="project" value="TreeGrafter"/>
</dbReference>
<feature type="binding site" evidence="2">
    <location>
        <begin position="8"/>
        <end position="15"/>
    </location>
    <ligand>
        <name>substrate</name>
    </ligand>
</feature>
<proteinExistence type="predicted"/>
<reference evidence="3" key="1">
    <citation type="submission" date="2020-05" db="EMBL/GenBank/DDBJ databases">
        <title>Chitinophaga laudate sp. nov., isolated from a tropical peat swamp.</title>
        <authorList>
            <person name="Goh C.B.S."/>
            <person name="Lee M.S."/>
            <person name="Parimannan S."/>
            <person name="Pasbakhsh P."/>
            <person name="Yule C.M."/>
            <person name="Rajandas H."/>
            <person name="Loke S."/>
            <person name="Croft L."/>
            <person name="Tan J.B.L."/>
        </authorList>
    </citation>
    <scope>NUCLEOTIDE SEQUENCE</scope>
    <source>
        <strain evidence="3">Mgbs1</strain>
    </source>
</reference>
<dbReference type="SUPFAM" id="SSF53254">
    <property type="entry name" value="Phosphoglycerate mutase-like"/>
    <property type="match status" value="1"/>
</dbReference>
<dbReference type="Pfam" id="PF00300">
    <property type="entry name" value="His_Phos_1"/>
    <property type="match status" value="1"/>
</dbReference>
<dbReference type="SMART" id="SM00855">
    <property type="entry name" value="PGAM"/>
    <property type="match status" value="1"/>
</dbReference>
<dbReference type="GO" id="GO:0005737">
    <property type="term" value="C:cytoplasm"/>
    <property type="evidence" value="ECO:0007669"/>
    <property type="project" value="TreeGrafter"/>
</dbReference>
<evidence type="ECO:0000256" key="1">
    <source>
        <dbReference type="PIRSR" id="PIRSR613078-1"/>
    </source>
</evidence>
<dbReference type="OrthoDB" id="9782128at2"/>
<dbReference type="AlphaFoldDB" id="A0A3S1CTS3"/>
<dbReference type="EMBL" id="RIAR02000001">
    <property type="protein sequence ID" value="NSL85219.1"/>
    <property type="molecule type" value="Genomic_DNA"/>
</dbReference>
<evidence type="ECO:0000256" key="2">
    <source>
        <dbReference type="PIRSR" id="PIRSR613078-2"/>
    </source>
</evidence>
<evidence type="ECO:0000313" key="4">
    <source>
        <dbReference type="Proteomes" id="UP000281028"/>
    </source>
</evidence>
<gene>
    <name evidence="3" type="ORF">ECE50_000125</name>
</gene>
<accession>A0A3S1CTS3</accession>